<dbReference type="AlphaFoldDB" id="A0A6M5Z745"/>
<accession>A0A6M5Z745</accession>
<protein>
    <recommendedName>
        <fullName evidence="2">YdhG-like domain-containing protein</fullName>
    </recommendedName>
</protein>
<dbReference type="InterPro" id="IPR014922">
    <property type="entry name" value="YdhG-like"/>
</dbReference>
<dbReference type="EMBL" id="CP053452">
    <property type="protein sequence ID" value="QJX01181.1"/>
    <property type="molecule type" value="Genomic_DNA"/>
</dbReference>
<name>A0A6M5Z745_9BACT</name>
<evidence type="ECO:0000313" key="3">
    <source>
        <dbReference type="EMBL" id="QJX01181.1"/>
    </source>
</evidence>
<evidence type="ECO:0000256" key="1">
    <source>
        <dbReference type="SAM" id="MobiDB-lite"/>
    </source>
</evidence>
<feature type="region of interest" description="Disordered" evidence="1">
    <location>
        <begin position="88"/>
        <end position="111"/>
    </location>
</feature>
<keyword evidence="4" id="KW-1185">Reference proteome</keyword>
<evidence type="ECO:0000259" key="2">
    <source>
        <dbReference type="Pfam" id="PF08818"/>
    </source>
</evidence>
<gene>
    <name evidence="3" type="ORF">FTUN_8820</name>
</gene>
<organism evidence="3 4">
    <name type="scientific">Frigoriglobus tundricola</name>
    <dbReference type="NCBI Taxonomy" id="2774151"/>
    <lineage>
        <taxon>Bacteria</taxon>
        <taxon>Pseudomonadati</taxon>
        <taxon>Planctomycetota</taxon>
        <taxon>Planctomycetia</taxon>
        <taxon>Gemmatales</taxon>
        <taxon>Gemmataceae</taxon>
        <taxon>Frigoriglobus</taxon>
    </lineage>
</organism>
<dbReference type="Gene3D" id="3.90.1150.200">
    <property type="match status" value="1"/>
</dbReference>
<reference evidence="4" key="1">
    <citation type="submission" date="2020-05" db="EMBL/GenBank/DDBJ databases">
        <title>Frigoriglobus tundricola gen. nov., sp. nov., a psychrotolerant cellulolytic planctomycete of the family Gemmataceae with two divergent copies of 16S rRNA gene.</title>
        <authorList>
            <person name="Kulichevskaya I.S."/>
            <person name="Ivanova A.A."/>
            <person name="Naumoff D.G."/>
            <person name="Beletsky A.V."/>
            <person name="Rijpstra W.I.C."/>
            <person name="Sinninghe Damste J.S."/>
            <person name="Mardanov A.V."/>
            <person name="Ravin N.V."/>
            <person name="Dedysh S.N."/>
        </authorList>
    </citation>
    <scope>NUCLEOTIDE SEQUENCE [LARGE SCALE GENOMIC DNA]</scope>
    <source>
        <strain evidence="4">PL17</strain>
    </source>
</reference>
<proteinExistence type="predicted"/>
<feature type="compositionally biased region" description="Basic residues" evidence="1">
    <location>
        <begin position="95"/>
        <end position="111"/>
    </location>
</feature>
<feature type="domain" description="YdhG-like" evidence="2">
    <location>
        <begin position="1"/>
        <end position="85"/>
    </location>
</feature>
<evidence type="ECO:0000313" key="4">
    <source>
        <dbReference type="Proteomes" id="UP000503447"/>
    </source>
</evidence>
<sequence>MREAIRRAAPEAEEVISYRMPAFRQHGVLVYFAAWQTHIGLYPPITGDKGVEKATARYAGPKGNLQFPLAEPMPIALIERIVKLRVKQDTEKAEAKRKKKPQTTRKPKGSK</sequence>
<dbReference type="KEGG" id="ftj:FTUN_8820"/>
<dbReference type="SUPFAM" id="SSF159888">
    <property type="entry name" value="YdhG-like"/>
    <property type="match status" value="1"/>
</dbReference>
<dbReference type="Pfam" id="PF08818">
    <property type="entry name" value="DUF1801"/>
    <property type="match status" value="1"/>
</dbReference>
<dbReference type="RefSeq" id="WP_227254677.1">
    <property type="nucleotide sequence ID" value="NZ_CP053452.2"/>
</dbReference>
<dbReference type="Proteomes" id="UP000503447">
    <property type="component" value="Chromosome"/>
</dbReference>